<feature type="region of interest" description="Disordered" evidence="1">
    <location>
        <begin position="112"/>
        <end position="134"/>
    </location>
</feature>
<feature type="compositionally biased region" description="Polar residues" evidence="1">
    <location>
        <begin position="560"/>
        <end position="571"/>
    </location>
</feature>
<gene>
    <name evidence="2" type="ORF">BJ508DRAFT_364824</name>
</gene>
<accession>A0A3N4HYB9</accession>
<organism evidence="2 3">
    <name type="scientific">Ascobolus immersus RN42</name>
    <dbReference type="NCBI Taxonomy" id="1160509"/>
    <lineage>
        <taxon>Eukaryota</taxon>
        <taxon>Fungi</taxon>
        <taxon>Dikarya</taxon>
        <taxon>Ascomycota</taxon>
        <taxon>Pezizomycotina</taxon>
        <taxon>Pezizomycetes</taxon>
        <taxon>Pezizales</taxon>
        <taxon>Ascobolaceae</taxon>
        <taxon>Ascobolus</taxon>
    </lineage>
</organism>
<evidence type="ECO:0000313" key="2">
    <source>
        <dbReference type="EMBL" id="RPA76850.1"/>
    </source>
</evidence>
<feature type="compositionally biased region" description="Basic and acidic residues" evidence="1">
    <location>
        <begin position="391"/>
        <end position="408"/>
    </location>
</feature>
<dbReference type="AlphaFoldDB" id="A0A3N4HYB9"/>
<feature type="compositionally biased region" description="Basic and acidic residues" evidence="1">
    <location>
        <begin position="585"/>
        <end position="598"/>
    </location>
</feature>
<proteinExistence type="predicted"/>
<evidence type="ECO:0000313" key="3">
    <source>
        <dbReference type="Proteomes" id="UP000275078"/>
    </source>
</evidence>
<feature type="compositionally biased region" description="Polar residues" evidence="1">
    <location>
        <begin position="487"/>
        <end position="500"/>
    </location>
</feature>
<dbReference type="EMBL" id="ML119736">
    <property type="protein sequence ID" value="RPA76850.1"/>
    <property type="molecule type" value="Genomic_DNA"/>
</dbReference>
<sequence>MMAFGFSISPAQALCLWLSSGLLIDAFPAPAPAPYIIPSPALGLHLSEVHNPTMWHGDPRLDPRRRKPAVKPAQAADVLSEPKWEHEKTVVAEEDKGGFTAEEQKEHFKKYDRSGDEVPGGVGSHKGRVGKGTDEVAKEGTGEVSVSGFEAVAGIPSRKPADKYEDLKNWVDHTQGRFDVDQPPDVPMEELFQGVGEYDEHYAPDWEDDLNDPGHWDIVEHQADTLKAISSEIRPPVTRKYSSWNPAGWFSKATSKSTSYTDESMDGHGTDFSSSQYKEFETPSPAHLTGHYDSKVKDHIDSRIPYPKDALPEMLKATQEAVKGATPGDEKELQMKQAELKGVKDAIVRNKAVDRWIESIPSGEGTDYDEPVRAPTDAILFTKQHKPLPAEVDRTPSELTSERPKAKNDSSWTSWFGGKKSKSPAEATKPGSAKASSEVATDYLTHKELFPNDAKIDRWHGVNIKNGEEYPEYPLDTLDEKHLEQFNHMNSYSASEATRSSDSETEPDEEVIAFPKLSSHSAKRKDPERLYGYGPKLVDIYGKPIEAPGDAPEAKPGPLAQTTLSDTTNEPNPKGWFNRMFSSGGDHKNEPGSKQKEE</sequence>
<feature type="region of interest" description="Disordered" evidence="1">
    <location>
        <begin position="487"/>
        <end position="598"/>
    </location>
</feature>
<dbReference type="Proteomes" id="UP000275078">
    <property type="component" value="Unassembled WGS sequence"/>
</dbReference>
<feature type="region of interest" description="Disordered" evidence="1">
    <location>
        <begin position="384"/>
        <end position="439"/>
    </location>
</feature>
<keyword evidence="3" id="KW-1185">Reference proteome</keyword>
<reference evidence="2 3" key="1">
    <citation type="journal article" date="2018" name="Nat. Ecol. Evol.">
        <title>Pezizomycetes genomes reveal the molecular basis of ectomycorrhizal truffle lifestyle.</title>
        <authorList>
            <person name="Murat C."/>
            <person name="Payen T."/>
            <person name="Noel B."/>
            <person name="Kuo A."/>
            <person name="Morin E."/>
            <person name="Chen J."/>
            <person name="Kohler A."/>
            <person name="Krizsan K."/>
            <person name="Balestrini R."/>
            <person name="Da Silva C."/>
            <person name="Montanini B."/>
            <person name="Hainaut M."/>
            <person name="Levati E."/>
            <person name="Barry K.W."/>
            <person name="Belfiori B."/>
            <person name="Cichocki N."/>
            <person name="Clum A."/>
            <person name="Dockter R.B."/>
            <person name="Fauchery L."/>
            <person name="Guy J."/>
            <person name="Iotti M."/>
            <person name="Le Tacon F."/>
            <person name="Lindquist E.A."/>
            <person name="Lipzen A."/>
            <person name="Malagnac F."/>
            <person name="Mello A."/>
            <person name="Molinier V."/>
            <person name="Miyauchi S."/>
            <person name="Poulain J."/>
            <person name="Riccioni C."/>
            <person name="Rubini A."/>
            <person name="Sitrit Y."/>
            <person name="Splivallo R."/>
            <person name="Traeger S."/>
            <person name="Wang M."/>
            <person name="Zifcakova L."/>
            <person name="Wipf D."/>
            <person name="Zambonelli A."/>
            <person name="Paolocci F."/>
            <person name="Nowrousian M."/>
            <person name="Ottonello S."/>
            <person name="Baldrian P."/>
            <person name="Spatafora J.W."/>
            <person name="Henrissat B."/>
            <person name="Nagy L.G."/>
            <person name="Aury J.M."/>
            <person name="Wincker P."/>
            <person name="Grigoriev I.V."/>
            <person name="Bonfante P."/>
            <person name="Martin F.M."/>
        </authorList>
    </citation>
    <scope>NUCLEOTIDE SEQUENCE [LARGE SCALE GENOMIC DNA]</scope>
    <source>
        <strain evidence="2 3">RN42</strain>
    </source>
</reference>
<protein>
    <submittedName>
        <fullName evidence="2">Uncharacterized protein</fullName>
    </submittedName>
</protein>
<name>A0A3N4HYB9_ASCIM</name>
<evidence type="ECO:0000256" key="1">
    <source>
        <dbReference type="SAM" id="MobiDB-lite"/>
    </source>
</evidence>